<evidence type="ECO:0000259" key="2">
    <source>
        <dbReference type="Pfam" id="PF10099"/>
    </source>
</evidence>
<dbReference type="Pfam" id="PF10099">
    <property type="entry name" value="RskA_C"/>
    <property type="match status" value="1"/>
</dbReference>
<dbReference type="Proteomes" id="UP001204000">
    <property type="component" value="Unassembled WGS sequence"/>
</dbReference>
<keyword evidence="1" id="KW-1133">Transmembrane helix</keyword>
<dbReference type="PANTHER" id="PTHR37461">
    <property type="entry name" value="ANTI-SIGMA-K FACTOR RSKA"/>
    <property type="match status" value="1"/>
</dbReference>
<feature type="domain" description="Anti-sigma K factor RskA C-terminal" evidence="2">
    <location>
        <begin position="66"/>
        <end position="204"/>
    </location>
</feature>
<dbReference type="InterPro" id="IPR051474">
    <property type="entry name" value="Anti-sigma-K/W_factor"/>
</dbReference>
<protein>
    <submittedName>
        <fullName evidence="3">Anti-sigma factor</fullName>
    </submittedName>
</protein>
<evidence type="ECO:0000313" key="3">
    <source>
        <dbReference type="EMBL" id="MCP1387887.1"/>
    </source>
</evidence>
<keyword evidence="4" id="KW-1185">Reference proteome</keyword>
<dbReference type="PANTHER" id="PTHR37461:SF1">
    <property type="entry name" value="ANTI-SIGMA-K FACTOR RSKA"/>
    <property type="match status" value="1"/>
</dbReference>
<gene>
    <name evidence="3" type="ORF">M5J20_06740</name>
</gene>
<evidence type="ECO:0000256" key="1">
    <source>
        <dbReference type="SAM" id="Phobius"/>
    </source>
</evidence>
<comment type="caution">
    <text evidence="3">The sequence shown here is derived from an EMBL/GenBank/DDBJ whole genome shotgun (WGS) entry which is preliminary data.</text>
</comment>
<organism evidence="3 4">
    <name type="scientific">Corynebacterium stercoris</name>
    <dbReference type="NCBI Taxonomy" id="2943490"/>
    <lineage>
        <taxon>Bacteria</taxon>
        <taxon>Bacillati</taxon>
        <taxon>Actinomycetota</taxon>
        <taxon>Actinomycetes</taxon>
        <taxon>Mycobacteriales</taxon>
        <taxon>Corynebacteriaceae</taxon>
        <taxon>Corynebacterium</taxon>
    </lineage>
</organism>
<proteinExistence type="predicted"/>
<dbReference type="RefSeq" id="WP_253577819.1">
    <property type="nucleotide sequence ID" value="NZ_JAMFTQ010000006.1"/>
</dbReference>
<reference evidence="3" key="1">
    <citation type="submission" date="2022-05" db="EMBL/GenBank/DDBJ databases">
        <title>Corynebacterium sp. TA-R-1 sp. nov., isolated from human feces.</title>
        <authorList>
            <person name="Shamsuzzaman M."/>
            <person name="Dahal R.H."/>
        </authorList>
    </citation>
    <scope>NUCLEOTIDE SEQUENCE</scope>
    <source>
        <strain evidence="3">TA-R-1</strain>
    </source>
</reference>
<name>A0ABT1G5A2_9CORY</name>
<evidence type="ECO:0000313" key="4">
    <source>
        <dbReference type="Proteomes" id="UP001204000"/>
    </source>
</evidence>
<feature type="transmembrane region" description="Helical" evidence="1">
    <location>
        <begin position="65"/>
        <end position="86"/>
    </location>
</feature>
<accession>A0ABT1G5A2</accession>
<sequence>MDPQRDRELDDIFNAAATPIAPPPALKDSILRQIAETPQVAEAREEADVVSLGAARDKREPHTQWWVAAAAGVAIFAGVGGAALYWGGASETQTVTAAGVEEMHTVMDAPDARQGQTEAMGATLDIALSSSMSKGGAMVNGQPALADGMGAQVWAVMPDGAMMSAGVIGQEPHDDVWMPLPGDTTEVVVTEEVEAGAETPSGPVLARVSL</sequence>
<keyword evidence="1" id="KW-0472">Membrane</keyword>
<dbReference type="InterPro" id="IPR018764">
    <property type="entry name" value="RskA_C"/>
</dbReference>
<dbReference type="EMBL" id="JAMFTQ010000006">
    <property type="protein sequence ID" value="MCP1387887.1"/>
    <property type="molecule type" value="Genomic_DNA"/>
</dbReference>
<keyword evidence="1" id="KW-0812">Transmembrane</keyword>